<gene>
    <name evidence="3" type="ORF">JG540_04970</name>
</gene>
<dbReference type="Proteomes" id="UP000595895">
    <property type="component" value="Chromosome"/>
</dbReference>
<feature type="compositionally biased region" description="Basic and acidic residues" evidence="1">
    <location>
        <begin position="57"/>
        <end position="68"/>
    </location>
</feature>
<evidence type="ECO:0000256" key="2">
    <source>
        <dbReference type="SAM" id="Phobius"/>
    </source>
</evidence>
<evidence type="ECO:0000256" key="1">
    <source>
        <dbReference type="SAM" id="MobiDB-lite"/>
    </source>
</evidence>
<dbReference type="RefSeq" id="WP_200277755.1">
    <property type="nucleotide sequence ID" value="NZ_CP066802.1"/>
</dbReference>
<name>A0A7T7MC49_9ACTO</name>
<keyword evidence="2" id="KW-0472">Membrane</keyword>
<accession>A0A7T7MC49</accession>
<dbReference type="AlphaFoldDB" id="A0A7T7MC49"/>
<feature type="compositionally biased region" description="Polar residues" evidence="1">
    <location>
        <begin position="105"/>
        <end position="114"/>
    </location>
</feature>
<feature type="transmembrane region" description="Helical" evidence="2">
    <location>
        <begin position="222"/>
        <end position="241"/>
    </location>
</feature>
<sequence>MPTPSVEPSAPSASGSTGNRRVQVIPGRDVADAPGGSGSGQQPVAVETQPPAPQEARAQDDSDDEASRPVRAGNPASSSPSASAAATSTDGRPAKAPVPPVSSAEQLTKDNAGSVSGGRQGDEVTLYLPSSEVRPKEWVSVFTYPEAKDSGWLEVSGERSVVISISGMEAGSYKLAVVNSAGALLGWAQLEISEENQADEGGAFAPVVGAAEPDNGMGSGDWLLLCAAGVLVAGTGGFVFLTRPRAVGGL</sequence>
<protein>
    <submittedName>
        <fullName evidence="3">Uncharacterized protein</fullName>
    </submittedName>
</protein>
<feature type="region of interest" description="Disordered" evidence="1">
    <location>
        <begin position="1"/>
        <end position="122"/>
    </location>
</feature>
<feature type="compositionally biased region" description="Polar residues" evidence="1">
    <location>
        <begin position="11"/>
        <end position="20"/>
    </location>
</feature>
<keyword evidence="2" id="KW-1133">Transmembrane helix</keyword>
<keyword evidence="2" id="KW-0812">Transmembrane</keyword>
<evidence type="ECO:0000313" key="3">
    <source>
        <dbReference type="EMBL" id="QQM68177.1"/>
    </source>
</evidence>
<dbReference type="KEGG" id="awe:JG540_04970"/>
<proteinExistence type="predicted"/>
<evidence type="ECO:0000313" key="4">
    <source>
        <dbReference type="Proteomes" id="UP000595895"/>
    </source>
</evidence>
<organism evidence="3 4">
    <name type="scientific">Actinomyces weissii</name>
    <dbReference type="NCBI Taxonomy" id="675090"/>
    <lineage>
        <taxon>Bacteria</taxon>
        <taxon>Bacillati</taxon>
        <taxon>Actinomycetota</taxon>
        <taxon>Actinomycetes</taxon>
        <taxon>Actinomycetales</taxon>
        <taxon>Actinomycetaceae</taxon>
        <taxon>Actinomyces</taxon>
    </lineage>
</organism>
<reference evidence="3 4" key="1">
    <citation type="submission" date="2020-12" db="EMBL/GenBank/DDBJ databases">
        <authorList>
            <person name="Zhou J."/>
        </authorList>
    </citation>
    <scope>NUCLEOTIDE SEQUENCE [LARGE SCALE GENOMIC DNA]</scope>
    <source>
        <strain evidence="3 4">CCUG 61299</strain>
    </source>
</reference>
<feature type="compositionally biased region" description="Low complexity" evidence="1">
    <location>
        <begin position="75"/>
        <end position="89"/>
    </location>
</feature>
<dbReference type="EMBL" id="CP066802">
    <property type="protein sequence ID" value="QQM68177.1"/>
    <property type="molecule type" value="Genomic_DNA"/>
</dbReference>
<keyword evidence="4" id="KW-1185">Reference proteome</keyword>